<dbReference type="PANTHER" id="PTHR23526:SF2">
    <property type="entry name" value="MAJOR FACILITATOR SUPERFAMILY (MFS) PROFILE DOMAIN-CONTAINING PROTEIN"/>
    <property type="match status" value="1"/>
</dbReference>
<keyword evidence="5 6" id="KW-0472">Membrane</keyword>
<feature type="transmembrane region" description="Helical" evidence="6">
    <location>
        <begin position="349"/>
        <end position="373"/>
    </location>
</feature>
<organism evidence="8 9">
    <name type="scientific">Pallidibacillus thermolactis</name>
    <dbReference type="NCBI Taxonomy" id="251051"/>
    <lineage>
        <taxon>Bacteria</taxon>
        <taxon>Bacillati</taxon>
        <taxon>Bacillota</taxon>
        <taxon>Bacilli</taxon>
        <taxon>Bacillales</taxon>
        <taxon>Bacillaceae</taxon>
        <taxon>Pallidibacillus</taxon>
    </lineage>
</organism>
<dbReference type="PANTHER" id="PTHR23526">
    <property type="entry name" value="INTEGRAL MEMBRANE TRANSPORT PROTEIN-RELATED"/>
    <property type="match status" value="1"/>
</dbReference>
<sequence>MIQNKVKKIFGDIEITKDLIFLLIIGGLYSLSIALSNTFVNVYIWKQTEDFFQIAIYNLTVVIFQPLTFILAGKMAKKVDRMIVFRIGIIFLAVFYVTVLITGTNANRFLILLGAILGIGYGFYWLAFNVLTFEITEPETRDFFNGFLGVLNSVGGMIGPLLAGVIISRLTGFIGYTIIFIISLGLFALATFLSFFMSKRPAEGNYYFIKILHERKRNKNWRLVTNASFFQGIREGLFAFVINIYVYIATGSEMALGTFAFVNSFVSFITYYFASRYIKLQYRNRAMLIGGIILFSSVFLIIIKVTYPLLLIYSAMIAFAYPIVLVPFNSTSYDIIGKSWKARELRIEYIVVNELFLNGGRVCSILLFLIAVSHLAVKLVLPYLLLILGSGYLFIYVFIRHINVKEIHS</sequence>
<dbReference type="EMBL" id="JAOUSE010000001">
    <property type="protein sequence ID" value="MCU9593004.1"/>
    <property type="molecule type" value="Genomic_DNA"/>
</dbReference>
<dbReference type="PROSITE" id="PS50850">
    <property type="entry name" value="MFS"/>
    <property type="match status" value="1"/>
</dbReference>
<dbReference type="Proteomes" id="UP001208656">
    <property type="component" value="Unassembled WGS sequence"/>
</dbReference>
<comment type="subcellular location">
    <subcellularLocation>
        <location evidence="1">Cell membrane</location>
        <topology evidence="1">Multi-pass membrane protein</topology>
    </subcellularLocation>
</comment>
<feature type="transmembrane region" description="Helical" evidence="6">
    <location>
        <begin position="51"/>
        <end position="71"/>
    </location>
</feature>
<evidence type="ECO:0000256" key="2">
    <source>
        <dbReference type="ARBA" id="ARBA00022448"/>
    </source>
</evidence>
<gene>
    <name evidence="8" type="ORF">OEV82_00870</name>
</gene>
<dbReference type="InterPro" id="IPR005829">
    <property type="entry name" value="Sugar_transporter_CS"/>
</dbReference>
<dbReference type="InterPro" id="IPR052528">
    <property type="entry name" value="Sugar_transport-like"/>
</dbReference>
<feature type="transmembrane region" description="Helical" evidence="6">
    <location>
        <begin position="143"/>
        <end position="167"/>
    </location>
</feature>
<evidence type="ECO:0000313" key="9">
    <source>
        <dbReference type="Proteomes" id="UP001208656"/>
    </source>
</evidence>
<keyword evidence="9" id="KW-1185">Reference proteome</keyword>
<dbReference type="InterPro" id="IPR020846">
    <property type="entry name" value="MFS_dom"/>
</dbReference>
<evidence type="ECO:0000256" key="5">
    <source>
        <dbReference type="ARBA" id="ARBA00023136"/>
    </source>
</evidence>
<feature type="transmembrane region" description="Helical" evidence="6">
    <location>
        <begin position="223"/>
        <end position="248"/>
    </location>
</feature>
<feature type="transmembrane region" description="Helical" evidence="6">
    <location>
        <begin position="254"/>
        <end position="274"/>
    </location>
</feature>
<accession>A0ABT2WBF3</accession>
<feature type="transmembrane region" description="Helical" evidence="6">
    <location>
        <begin position="173"/>
        <end position="196"/>
    </location>
</feature>
<feature type="transmembrane region" description="Helical" evidence="6">
    <location>
        <begin position="309"/>
        <end position="328"/>
    </location>
</feature>
<feature type="transmembrane region" description="Helical" evidence="6">
    <location>
        <begin position="286"/>
        <end position="303"/>
    </location>
</feature>
<dbReference type="Gene3D" id="1.20.1250.20">
    <property type="entry name" value="MFS general substrate transporter like domains"/>
    <property type="match status" value="1"/>
</dbReference>
<evidence type="ECO:0000256" key="4">
    <source>
        <dbReference type="ARBA" id="ARBA00022989"/>
    </source>
</evidence>
<keyword evidence="4 6" id="KW-1133">Transmembrane helix</keyword>
<dbReference type="Pfam" id="PF07690">
    <property type="entry name" value="MFS_1"/>
    <property type="match status" value="1"/>
</dbReference>
<dbReference type="PROSITE" id="PS00217">
    <property type="entry name" value="SUGAR_TRANSPORT_2"/>
    <property type="match status" value="1"/>
</dbReference>
<evidence type="ECO:0000259" key="7">
    <source>
        <dbReference type="PROSITE" id="PS50850"/>
    </source>
</evidence>
<dbReference type="RefSeq" id="WP_263060705.1">
    <property type="nucleotide sequence ID" value="NZ_JAOUSE010000001.1"/>
</dbReference>
<dbReference type="SUPFAM" id="SSF103473">
    <property type="entry name" value="MFS general substrate transporter"/>
    <property type="match status" value="1"/>
</dbReference>
<feature type="transmembrane region" description="Helical" evidence="6">
    <location>
        <begin position="379"/>
        <end position="399"/>
    </location>
</feature>
<evidence type="ECO:0000256" key="1">
    <source>
        <dbReference type="ARBA" id="ARBA00004651"/>
    </source>
</evidence>
<dbReference type="InterPro" id="IPR036259">
    <property type="entry name" value="MFS_trans_sf"/>
</dbReference>
<reference evidence="8 9" key="1">
    <citation type="submission" date="2022-10" db="EMBL/GenBank/DDBJ databases">
        <title>Description of Fervidibacillus gen. nov. in the family Fervidibacillaceae fam. nov. with two species, Fervidibacillus albus sp. nov., and Fervidibacillus halotolerans sp. nov., isolated from tidal flat sediments.</title>
        <authorList>
            <person name="Kwon K.K."/>
            <person name="Yang S.-H."/>
        </authorList>
    </citation>
    <scope>NUCLEOTIDE SEQUENCE [LARGE SCALE GENOMIC DNA]</scope>
    <source>
        <strain evidence="8 9">DSM 23332</strain>
    </source>
</reference>
<evidence type="ECO:0000256" key="3">
    <source>
        <dbReference type="ARBA" id="ARBA00022692"/>
    </source>
</evidence>
<keyword evidence="3 6" id="KW-0812">Transmembrane</keyword>
<evidence type="ECO:0000256" key="6">
    <source>
        <dbReference type="SAM" id="Phobius"/>
    </source>
</evidence>
<name>A0ABT2WBF3_9BACI</name>
<protein>
    <submittedName>
        <fullName evidence="8">MFS transporter</fullName>
    </submittedName>
</protein>
<evidence type="ECO:0000313" key="8">
    <source>
        <dbReference type="EMBL" id="MCU9593004.1"/>
    </source>
</evidence>
<feature type="transmembrane region" description="Helical" evidence="6">
    <location>
        <begin position="109"/>
        <end position="131"/>
    </location>
</feature>
<keyword evidence="2" id="KW-0813">Transport</keyword>
<dbReference type="InterPro" id="IPR011701">
    <property type="entry name" value="MFS"/>
</dbReference>
<feature type="domain" description="Major facilitator superfamily (MFS) profile" evidence="7">
    <location>
        <begin position="1"/>
        <end position="202"/>
    </location>
</feature>
<proteinExistence type="predicted"/>
<feature type="transmembrane region" description="Helical" evidence="6">
    <location>
        <begin position="83"/>
        <end position="103"/>
    </location>
</feature>
<feature type="transmembrane region" description="Helical" evidence="6">
    <location>
        <begin position="20"/>
        <end position="45"/>
    </location>
</feature>
<comment type="caution">
    <text evidence="8">The sequence shown here is derived from an EMBL/GenBank/DDBJ whole genome shotgun (WGS) entry which is preliminary data.</text>
</comment>